<evidence type="ECO:0000256" key="1">
    <source>
        <dbReference type="SAM" id="MobiDB-lite"/>
    </source>
</evidence>
<reference evidence="4 5" key="1">
    <citation type="journal article" date="2020" name="G3 (Bethesda)">
        <title>Improved Reference Genome for Cyclotella cryptica CCMP332, a Model for Cell Wall Morphogenesis, Salinity Adaptation, and Lipid Production in Diatoms (Bacillariophyta).</title>
        <authorList>
            <person name="Roberts W.R."/>
            <person name="Downey K.M."/>
            <person name="Ruck E.C."/>
            <person name="Traller J.C."/>
            <person name="Alverson A.J."/>
        </authorList>
    </citation>
    <scope>NUCLEOTIDE SEQUENCE [LARGE SCALE GENOMIC DNA]</scope>
    <source>
        <strain evidence="4 5">CCMP332</strain>
    </source>
</reference>
<protein>
    <submittedName>
        <fullName evidence="4">Uncharacterized protein</fullName>
    </submittedName>
</protein>
<feature type="compositionally biased region" description="Basic and acidic residues" evidence="1">
    <location>
        <begin position="382"/>
        <end position="416"/>
    </location>
</feature>
<sequence length="508" mass="58144">MLVITLMLLVYAMILSSKILSSCQFISAVSSNDETHGVGLQSFETDKQECIPHNAFIKEHYNGTEMAAKVGGYLAPSLASVVVLWLLAECCKKNGCWSGKCIPTLLMIGCIVAQSLTFLLFQSELFCGNDDIKECKMGSAAFTSVQACVVYVVTLIFYCAPNPKPLSNLAVGMGMMGANSSSGNTTASSSNSSKKEKKSKPDVGEDYTREMYEQRRREKKIKSRGVSGRSKKEIFNDLNGKSDQAGSARRDEEYDESQIILYDPETGGRDDDKKKSGRGSPQPRYDDYVDEPDGMDWSAYSPNEREEYYERKRSKKKQREREKKEQELQRLREREEIYGDEDDRRHYRDRPPSNDDGTFQSEYTKDQYDRMDDQYDRNGPYDNRDRGYSRDDRYEDSYRSSDYGYGKHDGYGKHNDSYYNDSYRSGDRRGSYNDYDDSCSYRSGQDDFSAYDSMAGDGYYDRPQDDDVYNERAGSGRGDDYSYGYDSRADDYYESPHSRRSDRGGYYS</sequence>
<dbReference type="AlphaFoldDB" id="A0ABD3QTZ6"/>
<keyword evidence="2" id="KW-1133">Transmembrane helix</keyword>
<accession>A0ABD3QTZ6</accession>
<feature type="compositionally biased region" description="Basic and acidic residues" evidence="1">
    <location>
        <begin position="363"/>
        <end position="376"/>
    </location>
</feature>
<feature type="transmembrane region" description="Helical" evidence="2">
    <location>
        <begin position="100"/>
        <end position="121"/>
    </location>
</feature>
<dbReference type="EMBL" id="JABMIG020000010">
    <property type="protein sequence ID" value="KAL3804027.1"/>
    <property type="molecule type" value="Genomic_DNA"/>
</dbReference>
<feature type="chain" id="PRO_5044752827" evidence="3">
    <location>
        <begin position="17"/>
        <end position="508"/>
    </location>
</feature>
<evidence type="ECO:0000313" key="4">
    <source>
        <dbReference type="EMBL" id="KAL3804027.1"/>
    </source>
</evidence>
<comment type="caution">
    <text evidence="4">The sequence shown here is derived from an EMBL/GenBank/DDBJ whole genome shotgun (WGS) entry which is preliminary data.</text>
</comment>
<feature type="signal peptide" evidence="3">
    <location>
        <begin position="1"/>
        <end position="16"/>
    </location>
</feature>
<keyword evidence="2" id="KW-0472">Membrane</keyword>
<dbReference type="Proteomes" id="UP001516023">
    <property type="component" value="Unassembled WGS sequence"/>
</dbReference>
<organism evidence="4 5">
    <name type="scientific">Cyclotella cryptica</name>
    <dbReference type="NCBI Taxonomy" id="29204"/>
    <lineage>
        <taxon>Eukaryota</taxon>
        <taxon>Sar</taxon>
        <taxon>Stramenopiles</taxon>
        <taxon>Ochrophyta</taxon>
        <taxon>Bacillariophyta</taxon>
        <taxon>Coscinodiscophyceae</taxon>
        <taxon>Thalassiosirophycidae</taxon>
        <taxon>Stephanodiscales</taxon>
        <taxon>Stephanodiscaceae</taxon>
        <taxon>Cyclotella</taxon>
    </lineage>
</organism>
<gene>
    <name evidence="4" type="ORF">HJC23_006418</name>
</gene>
<feature type="compositionally biased region" description="Basic and acidic residues" evidence="1">
    <location>
        <begin position="487"/>
        <end position="508"/>
    </location>
</feature>
<evidence type="ECO:0000256" key="3">
    <source>
        <dbReference type="SAM" id="SignalP"/>
    </source>
</evidence>
<feature type="compositionally biased region" description="Basic and acidic residues" evidence="1">
    <location>
        <begin position="199"/>
        <end position="216"/>
    </location>
</feature>
<evidence type="ECO:0000256" key="2">
    <source>
        <dbReference type="SAM" id="Phobius"/>
    </source>
</evidence>
<keyword evidence="5" id="KW-1185">Reference proteome</keyword>
<feature type="transmembrane region" description="Helical" evidence="2">
    <location>
        <begin position="70"/>
        <end position="88"/>
    </location>
</feature>
<proteinExistence type="predicted"/>
<evidence type="ECO:0000313" key="5">
    <source>
        <dbReference type="Proteomes" id="UP001516023"/>
    </source>
</evidence>
<feature type="region of interest" description="Disordered" evidence="1">
    <location>
        <begin position="180"/>
        <end position="508"/>
    </location>
</feature>
<keyword evidence="2" id="KW-0812">Transmembrane</keyword>
<feature type="transmembrane region" description="Helical" evidence="2">
    <location>
        <begin position="141"/>
        <end position="160"/>
    </location>
</feature>
<keyword evidence="3" id="KW-0732">Signal</keyword>
<feature type="compositionally biased region" description="Basic and acidic residues" evidence="1">
    <location>
        <begin position="319"/>
        <end position="353"/>
    </location>
</feature>
<name>A0ABD3QTZ6_9STRA</name>
<feature type="compositionally biased region" description="Low complexity" evidence="1">
    <location>
        <begin position="180"/>
        <end position="192"/>
    </location>
</feature>